<keyword evidence="4 10" id="KW-0732">Signal</keyword>
<gene>
    <name evidence="12" type="ORF">SAMN05216481_118103</name>
</gene>
<dbReference type="PROSITE" id="PS51318">
    <property type="entry name" value="TAT"/>
    <property type="match status" value="1"/>
</dbReference>
<dbReference type="PROSITE" id="PS51884">
    <property type="entry name" value="CHAPLIN"/>
    <property type="match status" value="2"/>
</dbReference>
<keyword evidence="5" id="KW-0130">Cell adhesion</keyword>
<keyword evidence="9" id="KW-0472">Membrane</keyword>
<evidence type="ECO:0000256" key="9">
    <source>
        <dbReference type="SAM" id="Phobius"/>
    </source>
</evidence>
<feature type="domain" description="Chaplin" evidence="11">
    <location>
        <begin position="40"/>
        <end position="80"/>
    </location>
</feature>
<dbReference type="InterPro" id="IPR006311">
    <property type="entry name" value="TAT_signal"/>
</dbReference>
<keyword evidence="13" id="KW-1185">Reference proteome</keyword>
<name>A0A1H9JMT9_9ACTN</name>
<keyword evidence="9" id="KW-0812">Transmembrane</keyword>
<sequence length="296" mass="29746">MRQVTRKGLITIAAAGGVLAMSGGHAAHADAEARGVAAGSPGVLSGNTVQAPVHAPVNACGNTATVGGGLNPAFGNKCANVDDHRGGHHQGDRDGGYQRGGHDGGHHQGGHEGGHRGGGHQENPGGQHREHGKGHGKKQDGRHAGHGGARAEGVAAGSPGVLSGNTVQAPVHAPVNVCGNSVNVVGALNPAAGNECANVSDHQPSPERPGPEKPGHPEKQKPEEPKHPEKQKPEEPKQPEKRDEPRAEAPEKPAPQVMGGELAETGGSGLGSIAPVGAGVLLGGALLYRRARAMRG</sequence>
<keyword evidence="9" id="KW-1133">Transmembrane helix</keyword>
<feature type="compositionally biased region" description="Basic and acidic residues" evidence="8">
    <location>
        <begin position="209"/>
        <end position="251"/>
    </location>
</feature>
<evidence type="ECO:0000256" key="6">
    <source>
        <dbReference type="ARBA" id="ARBA00023087"/>
    </source>
</evidence>
<comment type="subcellular location">
    <subcellularLocation>
        <location evidence="1">Secreted</location>
        <location evidence="1">Cell wall</location>
    </subcellularLocation>
</comment>
<keyword evidence="2" id="KW-0134">Cell wall</keyword>
<organism evidence="12 13">
    <name type="scientific">Streptomyces radiopugnans</name>
    <dbReference type="NCBI Taxonomy" id="403935"/>
    <lineage>
        <taxon>Bacteria</taxon>
        <taxon>Bacillati</taxon>
        <taxon>Actinomycetota</taxon>
        <taxon>Actinomycetes</taxon>
        <taxon>Kitasatosporales</taxon>
        <taxon>Streptomycetaceae</taxon>
        <taxon>Streptomyces</taxon>
    </lineage>
</organism>
<feature type="transmembrane region" description="Helical" evidence="9">
    <location>
        <begin position="269"/>
        <end position="288"/>
    </location>
</feature>
<evidence type="ECO:0000256" key="5">
    <source>
        <dbReference type="ARBA" id="ARBA00022889"/>
    </source>
</evidence>
<feature type="region of interest" description="Disordered" evidence="8">
    <location>
        <begin position="195"/>
        <end position="269"/>
    </location>
</feature>
<accession>A0A1H9JMT9</accession>
<protein>
    <submittedName>
        <fullName evidence="12">Small secreted domain</fullName>
    </submittedName>
</protein>
<evidence type="ECO:0000256" key="3">
    <source>
        <dbReference type="ARBA" id="ARBA00022525"/>
    </source>
</evidence>
<dbReference type="GO" id="GO:0007155">
    <property type="term" value="P:cell adhesion"/>
    <property type="evidence" value="ECO:0007669"/>
    <property type="project" value="UniProtKB-KW"/>
</dbReference>
<dbReference type="Proteomes" id="UP000199055">
    <property type="component" value="Unassembled WGS sequence"/>
</dbReference>
<feature type="region of interest" description="Disordered" evidence="8">
    <location>
        <begin position="81"/>
        <end position="159"/>
    </location>
</feature>
<evidence type="ECO:0000256" key="4">
    <source>
        <dbReference type="ARBA" id="ARBA00022729"/>
    </source>
</evidence>
<reference evidence="12 13" key="1">
    <citation type="submission" date="2016-10" db="EMBL/GenBank/DDBJ databases">
        <authorList>
            <person name="de Groot N.N."/>
        </authorList>
    </citation>
    <scope>NUCLEOTIDE SEQUENCE [LARGE SCALE GENOMIC DNA]</scope>
    <source>
        <strain evidence="12 13">CGMCC 4.3519</strain>
    </source>
</reference>
<dbReference type="AlphaFoldDB" id="A0A1H9JMT9"/>
<evidence type="ECO:0000256" key="7">
    <source>
        <dbReference type="PROSITE-ProRule" id="PRU01232"/>
    </source>
</evidence>
<evidence type="ECO:0000256" key="2">
    <source>
        <dbReference type="ARBA" id="ARBA00022512"/>
    </source>
</evidence>
<proteinExistence type="predicted"/>
<feature type="compositionally biased region" description="Basic and acidic residues" evidence="8">
    <location>
        <begin position="81"/>
        <end position="115"/>
    </location>
</feature>
<keyword evidence="3" id="KW-0964">Secreted</keyword>
<feature type="signal peptide" evidence="10">
    <location>
        <begin position="1"/>
        <end position="26"/>
    </location>
</feature>
<evidence type="ECO:0000256" key="8">
    <source>
        <dbReference type="SAM" id="MobiDB-lite"/>
    </source>
</evidence>
<evidence type="ECO:0000313" key="12">
    <source>
        <dbReference type="EMBL" id="SEQ88150.1"/>
    </source>
</evidence>
<keyword evidence="6 7" id="KW-0034">Amyloid</keyword>
<dbReference type="Pfam" id="PF03777">
    <property type="entry name" value="ChpA-C"/>
    <property type="match status" value="2"/>
</dbReference>
<dbReference type="EMBL" id="FOET01000018">
    <property type="protein sequence ID" value="SEQ88150.1"/>
    <property type="molecule type" value="Genomic_DNA"/>
</dbReference>
<dbReference type="RefSeq" id="WP_093662928.1">
    <property type="nucleotide sequence ID" value="NZ_FOET01000018.1"/>
</dbReference>
<feature type="chain" id="PRO_5011491916" evidence="10">
    <location>
        <begin position="27"/>
        <end position="296"/>
    </location>
</feature>
<evidence type="ECO:0000256" key="1">
    <source>
        <dbReference type="ARBA" id="ARBA00004191"/>
    </source>
</evidence>
<evidence type="ECO:0000256" key="10">
    <source>
        <dbReference type="SAM" id="SignalP"/>
    </source>
</evidence>
<evidence type="ECO:0000313" key="13">
    <source>
        <dbReference type="Proteomes" id="UP000199055"/>
    </source>
</evidence>
<feature type="domain" description="Chaplin" evidence="11">
    <location>
        <begin position="158"/>
        <end position="198"/>
    </location>
</feature>
<dbReference type="InterPro" id="IPR005528">
    <property type="entry name" value="ChpA-H"/>
</dbReference>
<evidence type="ECO:0000259" key="11">
    <source>
        <dbReference type="PROSITE" id="PS51884"/>
    </source>
</evidence>
<dbReference type="STRING" id="403935.SAMN05216481_118103"/>